<dbReference type="InterPro" id="IPR007423">
    <property type="entry name" value="Sel_put"/>
</dbReference>
<sequence>MATDAVDQTRSGALAALGRAWRGLVWFARGVTGEAKYDAYVAHERAAHPDRDPMTAKEYWRCVYREQDANPGARCC</sequence>
<name>A0A4Y9FY81_9MICO</name>
<dbReference type="AlphaFoldDB" id="A0A4Y9FY81"/>
<proteinExistence type="predicted"/>
<protein>
    <submittedName>
        <fullName evidence="1">YbdD/YjiX family protein</fullName>
    </submittedName>
</protein>
<gene>
    <name evidence="1" type="ORF">E4U02_04975</name>
</gene>
<dbReference type="Pfam" id="PF04328">
    <property type="entry name" value="Sel_put"/>
    <property type="match status" value="1"/>
</dbReference>
<dbReference type="OrthoDB" id="3541280at2"/>
<evidence type="ECO:0000313" key="1">
    <source>
        <dbReference type="EMBL" id="TFU33595.1"/>
    </source>
</evidence>
<dbReference type="Proteomes" id="UP000298358">
    <property type="component" value="Unassembled WGS sequence"/>
</dbReference>
<reference evidence="1 2" key="1">
    <citation type="submission" date="2019-03" db="EMBL/GenBank/DDBJ databases">
        <title>Diversity of the mouse oral microbiome.</title>
        <authorList>
            <person name="Joseph S."/>
            <person name="Aduse-Opoku J."/>
            <person name="Curtis M."/>
            <person name="Wade W."/>
            <person name="Hashim A."/>
        </authorList>
    </citation>
    <scope>NUCLEOTIDE SEQUENCE [LARGE SCALE GENOMIC DNA]</scope>
    <source>
        <strain evidence="1 2">P1012</strain>
    </source>
</reference>
<keyword evidence="2" id="KW-1185">Reference proteome</keyword>
<accession>A0A4Y9FY81</accession>
<comment type="caution">
    <text evidence="1">The sequence shown here is derived from an EMBL/GenBank/DDBJ whole genome shotgun (WGS) entry which is preliminary data.</text>
</comment>
<organism evidence="1 2">
    <name type="scientific">Microbacterium paludicola</name>
    <dbReference type="NCBI Taxonomy" id="300019"/>
    <lineage>
        <taxon>Bacteria</taxon>
        <taxon>Bacillati</taxon>
        <taxon>Actinomycetota</taxon>
        <taxon>Actinomycetes</taxon>
        <taxon>Micrococcales</taxon>
        <taxon>Microbacteriaceae</taxon>
        <taxon>Microbacterium</taxon>
    </lineage>
</organism>
<dbReference type="EMBL" id="SPQB01000007">
    <property type="protein sequence ID" value="TFU33595.1"/>
    <property type="molecule type" value="Genomic_DNA"/>
</dbReference>
<dbReference type="RefSeq" id="WP_135113724.1">
    <property type="nucleotide sequence ID" value="NZ_JADGLL010000007.1"/>
</dbReference>
<evidence type="ECO:0000313" key="2">
    <source>
        <dbReference type="Proteomes" id="UP000298358"/>
    </source>
</evidence>